<dbReference type="EMBL" id="APND01000002">
    <property type="protein sequence ID" value="MES1929170.1"/>
    <property type="molecule type" value="Genomic_DNA"/>
</dbReference>
<proteinExistence type="predicted"/>
<dbReference type="Proteomes" id="UP001460888">
    <property type="component" value="Unassembled WGS sequence"/>
</dbReference>
<gene>
    <name evidence="2" type="ORF">SADO_07937</name>
</gene>
<dbReference type="RefSeq" id="WP_353110663.1">
    <property type="nucleotide sequence ID" value="NZ_APND01000002.1"/>
</dbReference>
<sequence length="219" mass="24489">MSRLYGAPHRALQDRFHTRALADRIETAAATTVIEDETRAFIESRDLFFLSTIDPDGRPTVSYKGGAPGFVRVLDDSTLVFPNYDGNGMYLSMGNAQSNPEIGLLFIDFETPHRLRVQGRATVSADDPLIGEWPGADLLVRVAVDDLWQNCPRYIHRYQRVAASSYVPVADAEAPLAGWKRIEGLQDVLSDADQRRAEDEGVISEEEWVDQIRRGDPRA</sequence>
<evidence type="ECO:0000313" key="3">
    <source>
        <dbReference type="Proteomes" id="UP001460888"/>
    </source>
</evidence>
<evidence type="ECO:0000259" key="1">
    <source>
        <dbReference type="Pfam" id="PF01243"/>
    </source>
</evidence>
<keyword evidence="3" id="KW-1185">Reference proteome</keyword>
<accession>A0ABV2AZW1</accession>
<organism evidence="2 3">
    <name type="scientific">Salinisphaera dokdonensis CL-ES53</name>
    <dbReference type="NCBI Taxonomy" id="1304272"/>
    <lineage>
        <taxon>Bacteria</taxon>
        <taxon>Pseudomonadati</taxon>
        <taxon>Pseudomonadota</taxon>
        <taxon>Gammaproteobacteria</taxon>
        <taxon>Salinisphaerales</taxon>
        <taxon>Salinisphaeraceae</taxon>
        <taxon>Salinisphaera</taxon>
    </lineage>
</organism>
<protein>
    <submittedName>
        <fullName evidence="2">Pyridoxamine 5'-phosphate oxidase-like FMN-binding protein</fullName>
    </submittedName>
</protein>
<reference evidence="2 3" key="1">
    <citation type="submission" date="2013-03" db="EMBL/GenBank/DDBJ databases">
        <title>Salinisphaera dokdonensis CL-ES53 Genome Sequencing.</title>
        <authorList>
            <person name="Li C."/>
            <person name="Lai Q."/>
            <person name="Shao Z."/>
        </authorList>
    </citation>
    <scope>NUCLEOTIDE SEQUENCE [LARGE SCALE GENOMIC DNA]</scope>
    <source>
        <strain evidence="2 3">CL-ES53</strain>
    </source>
</reference>
<evidence type="ECO:0000313" key="2">
    <source>
        <dbReference type="EMBL" id="MES1929170.1"/>
    </source>
</evidence>
<dbReference type="Gene3D" id="2.30.110.10">
    <property type="entry name" value="Electron Transport, Fmn-binding Protein, Chain A"/>
    <property type="match status" value="1"/>
</dbReference>
<dbReference type="PANTHER" id="PTHR42815">
    <property type="entry name" value="FAD-BINDING, PUTATIVE (AFU_ORTHOLOGUE AFUA_6G07600)-RELATED"/>
    <property type="match status" value="1"/>
</dbReference>
<dbReference type="PANTHER" id="PTHR42815:SF2">
    <property type="entry name" value="FAD-BINDING, PUTATIVE (AFU_ORTHOLOGUE AFUA_6G07600)-RELATED"/>
    <property type="match status" value="1"/>
</dbReference>
<feature type="domain" description="Pyridoxamine 5'-phosphate oxidase N-terminal" evidence="1">
    <location>
        <begin position="34"/>
        <end position="132"/>
    </location>
</feature>
<dbReference type="InterPro" id="IPR011576">
    <property type="entry name" value="Pyridox_Oxase_N"/>
</dbReference>
<dbReference type="InterPro" id="IPR012349">
    <property type="entry name" value="Split_barrel_FMN-bd"/>
</dbReference>
<name>A0ABV2AZW1_9GAMM</name>
<dbReference type="SUPFAM" id="SSF50475">
    <property type="entry name" value="FMN-binding split barrel"/>
    <property type="match status" value="1"/>
</dbReference>
<comment type="caution">
    <text evidence="2">The sequence shown here is derived from an EMBL/GenBank/DDBJ whole genome shotgun (WGS) entry which is preliminary data.</text>
</comment>
<dbReference type="Pfam" id="PF01243">
    <property type="entry name" value="PNPOx_N"/>
    <property type="match status" value="1"/>
</dbReference>